<dbReference type="InterPro" id="IPR001236">
    <property type="entry name" value="Lactate/malate_DH_N"/>
</dbReference>
<evidence type="ECO:0000259" key="4">
    <source>
        <dbReference type="Pfam" id="PF00056"/>
    </source>
</evidence>
<accession>A0AAD3CZY1</accession>
<feature type="domain" description="Lactate/malate dehydrogenase C-terminal" evidence="5">
    <location>
        <begin position="148"/>
        <end position="310"/>
    </location>
</feature>
<evidence type="ECO:0000256" key="3">
    <source>
        <dbReference type="SAM" id="MobiDB-lite"/>
    </source>
</evidence>
<dbReference type="InterPro" id="IPR036291">
    <property type="entry name" value="NAD(P)-bd_dom_sf"/>
</dbReference>
<dbReference type="GO" id="GO:0006089">
    <property type="term" value="P:lactate metabolic process"/>
    <property type="evidence" value="ECO:0007669"/>
    <property type="project" value="TreeGrafter"/>
</dbReference>
<gene>
    <name evidence="6" type="ORF">CTEN210_11584</name>
</gene>
<dbReference type="AlphaFoldDB" id="A0AAD3CZY1"/>
<dbReference type="PRINTS" id="PR00086">
    <property type="entry name" value="LLDHDRGNASE"/>
</dbReference>
<evidence type="ECO:0000256" key="2">
    <source>
        <dbReference type="ARBA" id="ARBA00023027"/>
    </source>
</evidence>
<dbReference type="InterPro" id="IPR022383">
    <property type="entry name" value="Lactate/malate_DH_C"/>
</dbReference>
<proteinExistence type="predicted"/>
<dbReference type="PANTHER" id="PTHR43128">
    <property type="entry name" value="L-2-HYDROXYCARBOXYLATE DEHYDROGENASE (NAD(P)(+))"/>
    <property type="match status" value="1"/>
</dbReference>
<keyword evidence="2" id="KW-0520">NAD</keyword>
<dbReference type="SUPFAM" id="SSF51735">
    <property type="entry name" value="NAD(P)-binding Rossmann-fold domains"/>
    <property type="match status" value="1"/>
</dbReference>
<organism evidence="6 7">
    <name type="scientific">Chaetoceros tenuissimus</name>
    <dbReference type="NCBI Taxonomy" id="426638"/>
    <lineage>
        <taxon>Eukaryota</taxon>
        <taxon>Sar</taxon>
        <taxon>Stramenopiles</taxon>
        <taxon>Ochrophyta</taxon>
        <taxon>Bacillariophyta</taxon>
        <taxon>Coscinodiscophyceae</taxon>
        <taxon>Chaetocerotophycidae</taxon>
        <taxon>Chaetocerotales</taxon>
        <taxon>Chaetocerotaceae</taxon>
        <taxon>Chaetoceros</taxon>
    </lineage>
</organism>
<evidence type="ECO:0000256" key="1">
    <source>
        <dbReference type="ARBA" id="ARBA00023002"/>
    </source>
</evidence>
<keyword evidence="7" id="KW-1185">Reference proteome</keyword>
<dbReference type="SUPFAM" id="SSF56327">
    <property type="entry name" value="LDH C-terminal domain-like"/>
    <property type="match status" value="1"/>
</dbReference>
<comment type="caution">
    <text evidence="6">The sequence shown here is derived from an EMBL/GenBank/DDBJ whole genome shotgun (WGS) entry which is preliminary data.</text>
</comment>
<dbReference type="GO" id="GO:0004459">
    <property type="term" value="F:L-lactate dehydrogenase (NAD+) activity"/>
    <property type="evidence" value="ECO:0007669"/>
    <property type="project" value="TreeGrafter"/>
</dbReference>
<feature type="region of interest" description="Disordered" evidence="3">
    <location>
        <begin position="402"/>
        <end position="421"/>
    </location>
</feature>
<evidence type="ECO:0000259" key="5">
    <source>
        <dbReference type="Pfam" id="PF02866"/>
    </source>
</evidence>
<dbReference type="PANTHER" id="PTHR43128:SF16">
    <property type="entry name" value="L-LACTATE DEHYDROGENASE"/>
    <property type="match status" value="1"/>
</dbReference>
<protein>
    <submittedName>
        <fullName evidence="6">Malate dehydrogenase</fullName>
    </submittedName>
</protein>
<dbReference type="Gene3D" id="3.90.110.10">
    <property type="entry name" value="Lactate dehydrogenase/glycoside hydrolase, family 4, C-terminal"/>
    <property type="match status" value="1"/>
</dbReference>
<dbReference type="Proteomes" id="UP001054902">
    <property type="component" value="Unassembled WGS sequence"/>
</dbReference>
<dbReference type="Gene3D" id="3.40.50.720">
    <property type="entry name" value="NAD(P)-binding Rossmann-like Domain"/>
    <property type="match status" value="1"/>
</dbReference>
<evidence type="ECO:0000313" key="7">
    <source>
        <dbReference type="Proteomes" id="UP001054902"/>
    </source>
</evidence>
<feature type="domain" description="Lactate/malate dehydrogenase N-terminal" evidence="4">
    <location>
        <begin position="1"/>
        <end position="141"/>
    </location>
</feature>
<dbReference type="InterPro" id="IPR015955">
    <property type="entry name" value="Lactate_DH/Glyco_Ohase_4_C"/>
</dbReference>
<dbReference type="InterPro" id="IPR001557">
    <property type="entry name" value="L-lactate/malate_DH"/>
</dbReference>
<evidence type="ECO:0000313" key="6">
    <source>
        <dbReference type="EMBL" id="GFH55108.1"/>
    </source>
</evidence>
<keyword evidence="1" id="KW-0560">Oxidoreductase</keyword>
<name>A0AAD3CZY1_9STRA</name>
<dbReference type="Pfam" id="PF02866">
    <property type="entry name" value="Ldh_1_C"/>
    <property type="match status" value="1"/>
</dbReference>
<reference evidence="6 7" key="1">
    <citation type="journal article" date="2021" name="Sci. Rep.">
        <title>The genome of the diatom Chaetoceros tenuissimus carries an ancient integrated fragment of an extant virus.</title>
        <authorList>
            <person name="Hongo Y."/>
            <person name="Kimura K."/>
            <person name="Takaki Y."/>
            <person name="Yoshida Y."/>
            <person name="Baba S."/>
            <person name="Kobayashi G."/>
            <person name="Nagasaki K."/>
            <person name="Hano T."/>
            <person name="Tomaru Y."/>
        </authorList>
    </citation>
    <scope>NUCLEOTIDE SEQUENCE [LARGE SCALE GENOMIC DNA]</scope>
    <source>
        <strain evidence="6 7">NIES-3715</strain>
    </source>
</reference>
<dbReference type="Pfam" id="PF00056">
    <property type="entry name" value="Ldh_1_N"/>
    <property type="match status" value="1"/>
</dbReference>
<dbReference type="EMBL" id="BLLK01000047">
    <property type="protein sequence ID" value="GFH55108.1"/>
    <property type="molecule type" value="Genomic_DNA"/>
</dbReference>
<sequence>MKIGVIGSGSVGVGVCNYVLTLGHVRELVLYNRTLSRAKGEILDFQHTSSLTFSKNTKLVATDDYSDLKDADIIAITAGVQIQEGQNRLDLAHANSVIGVEIAKELEKVAPNAILIVVTNPCDIVSYFISSNTGYDKRQVISAGCVVDTARLMSIVSKRVGVDPKNVFGYILGEHGNNCFTPKSLISIAGQPADYYCASNDLEPIDANQLLEDVKNAGYEIFKYKQNTTHGVSASVFRIIQAISVNEHSVLPIGTLLSGEYGLDNVVLSLPCVVNADGVQTVLTHPFTGEEKEKLFEISDHLQNVIQDVSKTSGLRMHSSNGEYNLPKNDTRVVISFDVATSTAAGVIDQTVGKRDLLMNRSKNIMDSFRISAARRLTTTSSSRVNSSILFDRRSLVPSPSLLTSPLTSNGEAKRRRNLPFSSSFRRSNKVGTVAAVLGSGALAAIVSYGS</sequence>